<feature type="binding site" evidence="6">
    <location>
        <position position="85"/>
    </location>
    <ligand>
        <name>[4Fe-4S] cluster</name>
        <dbReference type="ChEBI" id="CHEBI:49883"/>
        <label>2</label>
    </ligand>
</feature>
<dbReference type="Proteomes" id="UP000316584">
    <property type="component" value="Chromosome"/>
</dbReference>
<sequence>MGRAVASPVATSLPDPGRRALLRGRLHGPPPLRPPWALDEPRFVDACTGCGDCVTACPENVLHLGGGRLPEFDPGRGECTFCGDCASACAAPAFNSVSALPWTLRARVGEACLTARGIVCSSCRDACGEAAIRFPPTRAVPVPRIDADRCTGCGACVAGCPSAAISLAHAPREVADEA</sequence>
<dbReference type="PROSITE" id="PS00198">
    <property type="entry name" value="4FE4S_FER_1"/>
    <property type="match status" value="2"/>
</dbReference>
<name>A0A518N5N0_9GAMM</name>
<dbReference type="NCBIfam" id="TIGR00402">
    <property type="entry name" value="napF"/>
    <property type="match status" value="1"/>
</dbReference>
<evidence type="ECO:0000256" key="1">
    <source>
        <dbReference type="ARBA" id="ARBA00022485"/>
    </source>
</evidence>
<keyword evidence="2 6" id="KW-0479">Metal-binding</keyword>
<feature type="binding site" evidence="6">
    <location>
        <position position="53"/>
    </location>
    <ligand>
        <name>[4Fe-4S] cluster</name>
        <dbReference type="ChEBI" id="CHEBI:49883"/>
        <label>1</label>
    </ligand>
</feature>
<evidence type="ECO:0000313" key="9">
    <source>
        <dbReference type="EMBL" id="QDW67187.1"/>
    </source>
</evidence>
<keyword evidence="5 6" id="KW-0411">Iron-sulfur</keyword>
<dbReference type="InterPro" id="IPR017896">
    <property type="entry name" value="4Fe4S_Fe-S-bd"/>
</dbReference>
<reference evidence="9 10" key="1">
    <citation type="submission" date="2019-07" db="EMBL/GenBank/DDBJ databases">
        <title>Full genome sequence of Luteimonas sp. Gr-4.</title>
        <authorList>
            <person name="Im W.-T."/>
        </authorList>
    </citation>
    <scope>NUCLEOTIDE SEQUENCE [LARGE SCALE GENOMIC DNA]</scope>
    <source>
        <strain evidence="9 10">Gr-4</strain>
    </source>
</reference>
<organism evidence="9 10">
    <name type="scientific">Luteimonas granuli</name>
    <dbReference type="NCBI Taxonomy" id="1176533"/>
    <lineage>
        <taxon>Bacteria</taxon>
        <taxon>Pseudomonadati</taxon>
        <taxon>Pseudomonadota</taxon>
        <taxon>Gammaproteobacteria</taxon>
        <taxon>Lysobacterales</taxon>
        <taxon>Lysobacteraceae</taxon>
        <taxon>Luteimonas</taxon>
    </lineage>
</organism>
<dbReference type="GO" id="GO:0051539">
    <property type="term" value="F:4 iron, 4 sulfur cluster binding"/>
    <property type="evidence" value="ECO:0007669"/>
    <property type="project" value="UniProtKB-UniRule"/>
</dbReference>
<evidence type="ECO:0000259" key="8">
    <source>
        <dbReference type="PROSITE" id="PS51379"/>
    </source>
</evidence>
<evidence type="ECO:0000256" key="3">
    <source>
        <dbReference type="ARBA" id="ARBA00022737"/>
    </source>
</evidence>
<evidence type="ECO:0000313" key="10">
    <source>
        <dbReference type="Proteomes" id="UP000316584"/>
    </source>
</evidence>
<evidence type="ECO:0000256" key="6">
    <source>
        <dbReference type="HAMAP-Rule" id="MF_02201"/>
    </source>
</evidence>
<dbReference type="GO" id="GO:0046872">
    <property type="term" value="F:metal ion binding"/>
    <property type="evidence" value="ECO:0007669"/>
    <property type="project" value="UniProtKB-KW"/>
</dbReference>
<proteinExistence type="inferred from homology"/>
<protein>
    <recommendedName>
        <fullName evidence="6">Ferredoxin-type protein NapF</fullName>
    </recommendedName>
</protein>
<evidence type="ECO:0000256" key="4">
    <source>
        <dbReference type="ARBA" id="ARBA00023004"/>
    </source>
</evidence>
<feature type="binding site" evidence="6">
    <location>
        <position position="79"/>
    </location>
    <ligand>
        <name>[4Fe-4S] cluster</name>
        <dbReference type="ChEBI" id="CHEBI:49883"/>
        <label>2</label>
    </ligand>
</feature>
<comment type="cofactor">
    <cofactor evidence="6">
        <name>[4Fe-4S] cluster</name>
        <dbReference type="ChEBI" id="CHEBI:49883"/>
    </cofactor>
</comment>
<feature type="binding site" evidence="6">
    <location>
        <position position="82"/>
    </location>
    <ligand>
        <name>[4Fe-4S] cluster</name>
        <dbReference type="ChEBI" id="CHEBI:49883"/>
        <label>2</label>
    </ligand>
</feature>
<keyword evidence="3 6" id="KW-0677">Repeat</keyword>
<feature type="binding site" evidence="6">
    <location>
        <position position="156"/>
    </location>
    <ligand>
        <name>[4Fe-4S] cluster</name>
        <dbReference type="ChEBI" id="CHEBI:49883"/>
        <label>3</label>
    </ligand>
</feature>
<feature type="domain" description="4Fe-4S ferredoxin-type" evidence="8">
    <location>
        <begin position="141"/>
        <end position="170"/>
    </location>
</feature>
<evidence type="ECO:0000256" key="7">
    <source>
        <dbReference type="SAM" id="MobiDB-lite"/>
    </source>
</evidence>
<dbReference type="InterPro" id="IPR050157">
    <property type="entry name" value="PSI_iron-sulfur_center"/>
</dbReference>
<dbReference type="GO" id="GO:0005737">
    <property type="term" value="C:cytoplasm"/>
    <property type="evidence" value="ECO:0007669"/>
    <property type="project" value="UniProtKB-SubCell"/>
</dbReference>
<dbReference type="PROSITE" id="PS51379">
    <property type="entry name" value="4FE4S_FER_2"/>
    <property type="match status" value="3"/>
</dbReference>
<feature type="binding site" evidence="6">
    <location>
        <position position="150"/>
    </location>
    <ligand>
        <name>[4Fe-4S] cluster</name>
        <dbReference type="ChEBI" id="CHEBI:49883"/>
        <label>3</label>
    </ligand>
</feature>
<dbReference type="RefSeq" id="WP_144892638.1">
    <property type="nucleotide sequence ID" value="NZ_CP042218.1"/>
</dbReference>
<evidence type="ECO:0000256" key="2">
    <source>
        <dbReference type="ARBA" id="ARBA00022723"/>
    </source>
</evidence>
<dbReference type="SUPFAM" id="SSF54862">
    <property type="entry name" value="4Fe-4S ferredoxins"/>
    <property type="match status" value="1"/>
</dbReference>
<evidence type="ECO:0000256" key="5">
    <source>
        <dbReference type="ARBA" id="ARBA00023014"/>
    </source>
</evidence>
<dbReference type="InterPro" id="IPR017900">
    <property type="entry name" value="4Fe4S_Fe_S_CS"/>
</dbReference>
<comment type="function">
    <text evidence="6">Could be involved in the maturation of NapA, the catalytic subunit of the periplasmic nitrate reductase, before its export into the periplasm.</text>
</comment>
<dbReference type="KEGG" id="lug:FPZ22_10065"/>
<feature type="binding site" evidence="6">
    <location>
        <position position="50"/>
    </location>
    <ligand>
        <name>[4Fe-4S] cluster</name>
        <dbReference type="ChEBI" id="CHEBI:49883"/>
        <label>1</label>
    </ligand>
</feature>
<dbReference type="HAMAP" id="MF_02201">
    <property type="entry name" value="NapF"/>
    <property type="match status" value="1"/>
</dbReference>
<accession>A0A518N5N0</accession>
<dbReference type="OrthoDB" id="9808559at2"/>
<feature type="binding site" evidence="6">
    <location>
        <position position="153"/>
    </location>
    <ligand>
        <name>[4Fe-4S] cluster</name>
        <dbReference type="ChEBI" id="CHEBI:49883"/>
        <label>3</label>
    </ligand>
</feature>
<feature type="domain" description="4Fe-4S ferredoxin-type" evidence="8">
    <location>
        <begin position="34"/>
        <end position="67"/>
    </location>
</feature>
<dbReference type="PANTHER" id="PTHR24960">
    <property type="entry name" value="PHOTOSYSTEM I IRON-SULFUR CENTER-RELATED"/>
    <property type="match status" value="1"/>
</dbReference>
<keyword evidence="4 6" id="KW-0408">Iron</keyword>
<feature type="binding site" evidence="6">
    <location>
        <position position="89"/>
    </location>
    <ligand>
        <name>[4Fe-4S] cluster</name>
        <dbReference type="ChEBI" id="CHEBI:49883"/>
        <label>2</label>
    </ligand>
</feature>
<feature type="binding site" evidence="6">
    <location>
        <position position="160"/>
    </location>
    <ligand>
        <name>[4Fe-4S] cluster</name>
        <dbReference type="ChEBI" id="CHEBI:49883"/>
        <label>3</label>
    </ligand>
</feature>
<keyword evidence="1 6" id="KW-0004">4Fe-4S</keyword>
<comment type="similarity">
    <text evidence="6">Belongs to the NapF family.</text>
</comment>
<feature type="binding site" evidence="6">
    <location>
        <position position="57"/>
    </location>
    <ligand>
        <name>[4Fe-4S] cluster</name>
        <dbReference type="ChEBI" id="CHEBI:49883"/>
        <label>1</label>
    </ligand>
</feature>
<dbReference type="PANTHER" id="PTHR24960:SF79">
    <property type="entry name" value="PHOTOSYSTEM I IRON-SULFUR CENTER"/>
    <property type="match status" value="1"/>
</dbReference>
<dbReference type="AlphaFoldDB" id="A0A518N5N0"/>
<keyword evidence="6" id="KW-0963">Cytoplasm</keyword>
<keyword evidence="10" id="KW-1185">Reference proteome</keyword>
<dbReference type="Pfam" id="PF12838">
    <property type="entry name" value="Fer4_7"/>
    <property type="match status" value="2"/>
</dbReference>
<feature type="region of interest" description="Disordered" evidence="7">
    <location>
        <begin position="1"/>
        <end position="26"/>
    </location>
</feature>
<dbReference type="Gene3D" id="3.30.70.20">
    <property type="match status" value="2"/>
</dbReference>
<feature type="binding site" evidence="6">
    <location>
        <position position="47"/>
    </location>
    <ligand>
        <name>[4Fe-4S] cluster</name>
        <dbReference type="ChEBI" id="CHEBI:49883"/>
        <label>1</label>
    </ligand>
</feature>
<feature type="domain" description="4Fe-4S ferredoxin-type" evidence="8">
    <location>
        <begin position="68"/>
        <end position="99"/>
    </location>
</feature>
<comment type="subcellular location">
    <subcellularLocation>
        <location evidence="6">Cytoplasm</location>
    </subcellularLocation>
</comment>
<dbReference type="InterPro" id="IPR004496">
    <property type="entry name" value="NapF"/>
</dbReference>
<dbReference type="CDD" id="cd10564">
    <property type="entry name" value="NapF_like"/>
    <property type="match status" value="1"/>
</dbReference>
<gene>
    <name evidence="6 9" type="primary">napF</name>
    <name evidence="9" type="ORF">FPZ22_10065</name>
</gene>
<dbReference type="EMBL" id="CP042218">
    <property type="protein sequence ID" value="QDW67187.1"/>
    <property type="molecule type" value="Genomic_DNA"/>
</dbReference>
<comment type="subunit">
    <text evidence="6">Interacts with the cytoplasmic NapA precursor.</text>
</comment>